<sequence>MNFNHAPYISPYDPPEESGIRPPHAWYEEPTTETPHGNTYYPPASTYSTQPPLSMPIDPQLGYPAYPYYPESSGFQPVNSQASTGHDPEAPFFDYQTYSLHLFSPRVPEPQTKLGDDQSSYSVAPQYHDPGSSGAYAYRSSTRANPFSSPGTSFGTENYDAYPFSRLGDYTPSQRSIPDQNIDTWLKDDVDGHEREVLPWYPSAQQSNQVMCSTLLNFGSWSYNSQPYGEQSSYTTNDHHAAYIHPSELQEPYGDSLQGAQSFDDGHVADQSNTHGDVPSPAIEYRRYGQRIDAALRVHCINCTTPLPTFGIAANAAVKVMLPLLHWNSAC</sequence>
<organism evidence="2 3">
    <name type="scientific">Fusarium oxysporum f. sp. rapae</name>
    <dbReference type="NCBI Taxonomy" id="485398"/>
    <lineage>
        <taxon>Eukaryota</taxon>
        <taxon>Fungi</taxon>
        <taxon>Dikarya</taxon>
        <taxon>Ascomycota</taxon>
        <taxon>Pezizomycotina</taxon>
        <taxon>Sordariomycetes</taxon>
        <taxon>Hypocreomycetidae</taxon>
        <taxon>Hypocreales</taxon>
        <taxon>Nectriaceae</taxon>
        <taxon>Fusarium</taxon>
        <taxon>Fusarium oxysporum species complex</taxon>
    </lineage>
</organism>
<comment type="caution">
    <text evidence="2">The sequence shown here is derived from an EMBL/GenBank/DDBJ whole genome shotgun (WGS) entry which is preliminary data.</text>
</comment>
<accession>A0A8J5PC72</accession>
<gene>
    <name evidence="2" type="ORF">Forpe1208_v004459</name>
</gene>
<proteinExistence type="predicted"/>
<feature type="region of interest" description="Disordered" evidence="1">
    <location>
        <begin position="1"/>
        <end position="56"/>
    </location>
</feature>
<protein>
    <submittedName>
        <fullName evidence="2">Uncharacterized protein</fullName>
    </submittedName>
</protein>
<evidence type="ECO:0000313" key="2">
    <source>
        <dbReference type="EMBL" id="KAG7416967.1"/>
    </source>
</evidence>
<evidence type="ECO:0000256" key="1">
    <source>
        <dbReference type="SAM" id="MobiDB-lite"/>
    </source>
</evidence>
<reference evidence="2" key="1">
    <citation type="submission" date="2021-04" db="EMBL/GenBank/DDBJ databases">
        <title>First draft genome resource for Brassicaceae pathogens Fusarium oxysporum f. sp. raphani and Fusarium oxysporum f. sp. rapae.</title>
        <authorList>
            <person name="Asai S."/>
        </authorList>
    </citation>
    <scope>NUCLEOTIDE SEQUENCE</scope>
    <source>
        <strain evidence="2">Tf1208</strain>
    </source>
</reference>
<evidence type="ECO:0000313" key="3">
    <source>
        <dbReference type="Proteomes" id="UP000694050"/>
    </source>
</evidence>
<dbReference type="Proteomes" id="UP000694050">
    <property type="component" value="Unassembled WGS sequence"/>
</dbReference>
<dbReference type="EMBL" id="JAELUQ010000003">
    <property type="protein sequence ID" value="KAG7416967.1"/>
    <property type="molecule type" value="Genomic_DNA"/>
</dbReference>
<feature type="region of interest" description="Disordered" evidence="1">
    <location>
        <begin position="106"/>
        <end position="139"/>
    </location>
</feature>
<dbReference type="AlphaFoldDB" id="A0A8J5PC72"/>
<name>A0A8J5PC72_FUSOX</name>